<reference evidence="1" key="2">
    <citation type="submission" date="2015-10" db="EMBL/GenBank/DDBJ databases">
        <authorList>
            <person name="Gilbert D.G."/>
        </authorList>
    </citation>
    <scope>NUCLEOTIDE SEQUENCE</scope>
</reference>
<organism evidence="1">
    <name type="scientific">Daphnia magna</name>
    <dbReference type="NCBI Taxonomy" id="35525"/>
    <lineage>
        <taxon>Eukaryota</taxon>
        <taxon>Metazoa</taxon>
        <taxon>Ecdysozoa</taxon>
        <taxon>Arthropoda</taxon>
        <taxon>Crustacea</taxon>
        <taxon>Branchiopoda</taxon>
        <taxon>Diplostraca</taxon>
        <taxon>Cladocera</taxon>
        <taxon>Anomopoda</taxon>
        <taxon>Daphniidae</taxon>
        <taxon>Daphnia</taxon>
    </lineage>
</organism>
<evidence type="ECO:0000313" key="1">
    <source>
        <dbReference type="EMBL" id="JAJ23357.1"/>
    </source>
</evidence>
<dbReference type="EMBL" id="GDIP01200045">
    <property type="protein sequence ID" value="JAJ23357.1"/>
    <property type="molecule type" value="Transcribed_RNA"/>
</dbReference>
<sequence>MYTNSFNIYSTNDLQAKYNDDIELLKDSKYPSDFMKPQVRSMHVRSYYMLAVPRIVYTPYTFTYMLCASLRTSDTSLNVRKQDEKSLRKTKIYSAHGCHFLDMVAPLYNRPENGEPHQ</sequence>
<protein>
    <submittedName>
        <fullName evidence="1">Uncharacterized protein</fullName>
    </submittedName>
</protein>
<reference evidence="1" key="1">
    <citation type="submission" date="2015-10" db="EMBL/GenBank/DDBJ databases">
        <title>Daphnia magna gene sets from two clonal populations assembled and annotated with EvidentialGene.</title>
        <authorList>
            <person name="Gilbert D."/>
            <person name="Podicheti R."/>
            <person name="Orsini L."/>
            <person name="Colbourne J."/>
            <person name="Pfrender M."/>
        </authorList>
    </citation>
    <scope>NUCLEOTIDE SEQUENCE</scope>
</reference>
<name>A0A0P5AF11_9CRUS</name>
<accession>A0A0P5AF11</accession>
<dbReference type="AlphaFoldDB" id="A0A0P5AF11"/>
<proteinExistence type="predicted"/>